<dbReference type="GO" id="GO:0015031">
    <property type="term" value="P:protein transport"/>
    <property type="evidence" value="ECO:0007669"/>
    <property type="project" value="UniProtKB-KW"/>
</dbReference>
<reference evidence="11" key="1">
    <citation type="submission" date="2014-06" db="EMBL/GenBank/DDBJ databases">
        <authorList>
            <person name="Berkman P.J."/>
        </authorList>
    </citation>
    <scope>NUCLEOTIDE SEQUENCE [LARGE SCALE GENOMIC DNA]</scope>
</reference>
<dbReference type="EMBL" id="CCFA01002324">
    <property type="protein sequence ID" value="CDW97770.1"/>
    <property type="molecule type" value="Genomic_DNA"/>
</dbReference>
<organism evidence="10 11">
    <name type="scientific">Sporisorium scitamineum</name>
    <dbReference type="NCBI Taxonomy" id="49012"/>
    <lineage>
        <taxon>Eukaryota</taxon>
        <taxon>Fungi</taxon>
        <taxon>Dikarya</taxon>
        <taxon>Basidiomycota</taxon>
        <taxon>Ustilaginomycotina</taxon>
        <taxon>Ustilaginomycetes</taxon>
        <taxon>Ustilaginales</taxon>
        <taxon>Ustilaginaceae</taxon>
        <taxon>Sporisorium</taxon>
    </lineage>
</organism>
<dbReference type="Proteomes" id="UP000242770">
    <property type="component" value="Unassembled WGS sequence"/>
</dbReference>
<dbReference type="GO" id="GO:0035673">
    <property type="term" value="F:oligopeptide transmembrane transporter activity"/>
    <property type="evidence" value="ECO:0007669"/>
    <property type="project" value="InterPro"/>
</dbReference>
<protein>
    <submittedName>
        <fullName evidence="10">Uncharacterized protein</fullName>
    </submittedName>
</protein>
<feature type="non-terminal residue" evidence="10">
    <location>
        <position position="1"/>
    </location>
</feature>
<evidence type="ECO:0000313" key="11">
    <source>
        <dbReference type="Proteomes" id="UP000242770"/>
    </source>
</evidence>
<gene>
    <name evidence="10" type="primary">SSCI39460.1</name>
</gene>
<keyword evidence="7 9" id="KW-1133">Transmembrane helix</keyword>
<evidence type="ECO:0000256" key="1">
    <source>
        <dbReference type="ARBA" id="ARBA00004141"/>
    </source>
</evidence>
<evidence type="ECO:0000256" key="8">
    <source>
        <dbReference type="ARBA" id="ARBA00023136"/>
    </source>
</evidence>
<keyword evidence="6" id="KW-0653">Protein transport</keyword>
<dbReference type="GO" id="GO:0016020">
    <property type="term" value="C:membrane"/>
    <property type="evidence" value="ECO:0007669"/>
    <property type="project" value="UniProtKB-SubCell"/>
</dbReference>
<dbReference type="InterPro" id="IPR004813">
    <property type="entry name" value="OPT"/>
</dbReference>
<name>A0A0F7SAE2_9BASI</name>
<dbReference type="PANTHER" id="PTHR22601">
    <property type="entry name" value="ISP4 LIKE PROTEIN"/>
    <property type="match status" value="1"/>
</dbReference>
<evidence type="ECO:0000256" key="3">
    <source>
        <dbReference type="ARBA" id="ARBA00022448"/>
    </source>
</evidence>
<evidence type="ECO:0000256" key="4">
    <source>
        <dbReference type="ARBA" id="ARBA00022692"/>
    </source>
</evidence>
<keyword evidence="8 9" id="KW-0472">Membrane</keyword>
<comment type="similarity">
    <text evidence="2">Belongs to the oligopeptide OPT transporter family.</text>
</comment>
<keyword evidence="11" id="KW-1185">Reference proteome</keyword>
<feature type="transmembrane region" description="Helical" evidence="9">
    <location>
        <begin position="67"/>
        <end position="85"/>
    </location>
</feature>
<proteinExistence type="inferred from homology"/>
<dbReference type="AlphaFoldDB" id="A0A0F7SAE2"/>
<dbReference type="Pfam" id="PF03169">
    <property type="entry name" value="OPT"/>
    <property type="match status" value="1"/>
</dbReference>
<keyword evidence="4 9" id="KW-0812">Transmembrane</keyword>
<evidence type="ECO:0000256" key="7">
    <source>
        <dbReference type="ARBA" id="ARBA00022989"/>
    </source>
</evidence>
<dbReference type="STRING" id="49012.A0A0F7SAE2"/>
<evidence type="ECO:0000256" key="9">
    <source>
        <dbReference type="SAM" id="Phobius"/>
    </source>
</evidence>
<feature type="non-terminal residue" evidence="10">
    <location>
        <position position="143"/>
    </location>
</feature>
<feature type="transmembrane region" description="Helical" evidence="9">
    <location>
        <begin position="91"/>
        <end position="114"/>
    </location>
</feature>
<evidence type="ECO:0000256" key="2">
    <source>
        <dbReference type="ARBA" id="ARBA00008807"/>
    </source>
</evidence>
<comment type="subcellular location">
    <subcellularLocation>
        <location evidence="1">Membrane</location>
        <topology evidence="1">Multi-pass membrane protein</topology>
    </subcellularLocation>
</comment>
<keyword evidence="5" id="KW-0571">Peptide transport</keyword>
<keyword evidence="3" id="KW-0813">Transport</keyword>
<sequence length="143" mass="15767">KHDSSEKDGIEVSNVGYVLKSDRADVEFAGDAPQSDDGHVVHNAADIVTQVLTLEDDPTLSPWTFRMWFLGLGLAVFGSVLQEIFYFKPQVIYVSLVFLTVIAYALGELMSAVIPRKGLIGKYFNPFPFNLKEHSAITLMASA</sequence>
<accession>A0A0F7SAE2</accession>
<evidence type="ECO:0000256" key="6">
    <source>
        <dbReference type="ARBA" id="ARBA00022927"/>
    </source>
</evidence>
<evidence type="ECO:0000256" key="5">
    <source>
        <dbReference type="ARBA" id="ARBA00022856"/>
    </source>
</evidence>
<dbReference type="InterPro" id="IPR004648">
    <property type="entry name" value="Oligpept_transpt"/>
</dbReference>
<evidence type="ECO:0000313" key="10">
    <source>
        <dbReference type="EMBL" id="CDW97770.1"/>
    </source>
</evidence>